<dbReference type="AlphaFoldDB" id="B1HQ52"/>
<geneLocation type="plasmid" evidence="2 3">
    <name>pBsph</name>
</geneLocation>
<dbReference type="KEGG" id="lsp:Bsph_p146"/>
<dbReference type="EnsemblBacteria" id="ACA42376">
    <property type="protein sequence ID" value="ACA42376"/>
    <property type="gene ID" value="Bsph_p146"/>
</dbReference>
<evidence type="ECO:0000313" key="2">
    <source>
        <dbReference type="EMBL" id="ACA42376.1"/>
    </source>
</evidence>
<protein>
    <submittedName>
        <fullName evidence="1">Uncharacterized protein</fullName>
    </submittedName>
</protein>
<dbReference type="HOGENOM" id="CLU_2700344_0_0_9"/>
<proteinExistence type="predicted"/>
<evidence type="ECO:0000313" key="1">
    <source>
        <dbReference type="EMBL" id="ACA40695.1"/>
    </source>
</evidence>
<dbReference type="Proteomes" id="UP000002164">
    <property type="component" value="Chromosome"/>
</dbReference>
<reference evidence="1 3" key="1">
    <citation type="journal article" date="2008" name="J. Bacteriol.">
        <title>Complete genome sequence of the mosquitocidal bacterium Bacillus sphaericus C3-41 and comparison with those of closely related Bacillus species.</title>
        <authorList>
            <person name="Hu X."/>
            <person name="Fan W."/>
            <person name="Han B."/>
            <person name="Liu H."/>
            <person name="Zheng D."/>
            <person name="Li Q."/>
            <person name="Dong W."/>
            <person name="Yan J."/>
            <person name="Gao M."/>
            <person name="Berry C."/>
            <person name="Yuan Z."/>
        </authorList>
    </citation>
    <scope>NUCLEOTIDE SEQUENCE [LARGE SCALE GENOMIC DNA]</scope>
    <source>
        <strain evidence="1 3">C3-41</strain>
        <plasmid evidence="2 3">pBsph</plasmid>
    </source>
</reference>
<dbReference type="KEGG" id="lsp:Bsph_3184"/>
<dbReference type="Proteomes" id="UP000002164">
    <property type="component" value="Plasmid pBsph"/>
</dbReference>
<organism evidence="1 3">
    <name type="scientific">Lysinibacillus sphaericus (strain C3-41)</name>
    <dbReference type="NCBI Taxonomy" id="444177"/>
    <lineage>
        <taxon>Bacteria</taxon>
        <taxon>Bacillati</taxon>
        <taxon>Bacillota</taxon>
        <taxon>Bacilli</taxon>
        <taxon>Bacillales</taxon>
        <taxon>Bacillaceae</taxon>
        <taxon>Lysinibacillus</taxon>
    </lineage>
</organism>
<keyword evidence="2" id="KW-0614">Plasmid</keyword>
<accession>B1HQ52</accession>
<name>B1HQ52_LYSSC</name>
<evidence type="ECO:0000313" key="3">
    <source>
        <dbReference type="Proteomes" id="UP000002164"/>
    </source>
</evidence>
<dbReference type="EMBL" id="CP000817">
    <property type="protein sequence ID" value="ACA40695.1"/>
    <property type="molecule type" value="Genomic_DNA"/>
</dbReference>
<gene>
    <name evidence="1" type="ordered locus">Bsph_3184</name>
    <name evidence="2" type="ordered locus">Bsph_p146</name>
</gene>
<sequence length="73" mass="8903">MNRSKQQRKNKKPISTENFENIKPNRNLVALQNRYKNLTKEDLISRLIGAEEYIVENNQKWLYKQFIDYPIEF</sequence>
<dbReference type="EMBL" id="CP000818">
    <property type="protein sequence ID" value="ACA42376.1"/>
    <property type="molecule type" value="Genomic_DNA"/>
</dbReference>
<dbReference type="EnsemblBacteria" id="ACA40695">
    <property type="protein sequence ID" value="ACA40695"/>
    <property type="gene ID" value="Bsph_3184"/>
</dbReference>